<gene>
    <name evidence="2" type="primary">fxsT</name>
    <name evidence="2" type="ORF">ACFPCY_23355</name>
</gene>
<reference evidence="3" key="1">
    <citation type="journal article" date="2019" name="Int. J. Syst. Evol. Microbiol.">
        <title>The Global Catalogue of Microorganisms (GCM) 10K type strain sequencing project: providing services to taxonomists for standard genome sequencing and annotation.</title>
        <authorList>
            <consortium name="The Broad Institute Genomics Platform"/>
            <consortium name="The Broad Institute Genome Sequencing Center for Infectious Disease"/>
            <person name="Wu L."/>
            <person name="Ma J."/>
        </authorList>
    </citation>
    <scope>NUCLEOTIDE SEQUENCE [LARGE SCALE GENOMIC DNA]</scope>
    <source>
        <strain evidence="3">KLKA75</strain>
    </source>
</reference>
<evidence type="ECO:0000313" key="3">
    <source>
        <dbReference type="Proteomes" id="UP001595872"/>
    </source>
</evidence>
<dbReference type="InterPro" id="IPR056681">
    <property type="entry name" value="DUF7779"/>
</dbReference>
<dbReference type="SUPFAM" id="SSF52540">
    <property type="entry name" value="P-loop containing nucleoside triphosphate hydrolases"/>
    <property type="match status" value="1"/>
</dbReference>
<dbReference type="Proteomes" id="UP001595872">
    <property type="component" value="Unassembled WGS sequence"/>
</dbReference>
<name>A0ABV9U4J5_9ACTN</name>
<sequence length="858" mass="95357">MTDPVGETPASAGIPQIWGARIPARNHNFTGRKDLLTALREGIKNNVAAAVVPYALHGMAGVGKTQLAIEYAHRFRTEYQLVWWIPSAQESLVRSSLAGLAPRLDLPPASKVGVEEAANSVRQALERGAPYSRWLLIFDNADQPEDINAFVPQGPGDVLITSRNPNWKGRGRVATVEVDVFPRAESIEFLGKRLSGALGEEEADHLADALGDLPLALEQAASVLQESAMSVDGYLDLLRDRIGDLLLEGEANEYPRPMTAAWRLAVEELERNYPNAVPLLRCCAYFGPEPFPRDVFRAATEGVSPELAEILDDAIKTNRAIAGLRRYALIRVEIENDRTLQMHRLIQGLVRNALTEEEGARCQRDVHLLLAEATPKDPDQTESWRDFAALYAHIGPTKAIDSTEPRVRTMVLAFARYLYVSSDQAGGASFSQQVHDRWAKVSPPDDLNVLRARRLRAILIRERGQYAEAHRLNQETLRIMRASGREDDEFRDLLLAVIDSSGADLRARGEFRQGREQDEFSLQEHQNFFGADHARTIRVMNNLALDYGLVSDYVRARELQERCYRMACRRPRPEGMSAMEEANSLNGLARAVRLLGEFRDAIDFGEEALALATEQLGLEHAVTIRASTDLAIAKRRAGRYQESLEFARATHERCLRVFGQAHPDTLASATSLVNILRTMNKQDEAVKLAKTVTDLYPDMYGPEHPYAFGALGNLALLHRIRGEATTARSMNEKALEGLENTLGRDHHYSLTVATNLASDLAELGDLSGAIGLGRGTLRRLRGLLGLDHPMTLACAANLSVDLEREGREQRNDAVQKEGEELYEDTVHRYARVLGLAHPDATVATERRHLDCDFDPPPI</sequence>
<dbReference type="Pfam" id="PF13374">
    <property type="entry name" value="TPR_10"/>
    <property type="match status" value="1"/>
</dbReference>
<dbReference type="Pfam" id="PF25000">
    <property type="entry name" value="DUF7779"/>
    <property type="match status" value="1"/>
</dbReference>
<comment type="caution">
    <text evidence="2">The sequence shown here is derived from an EMBL/GenBank/DDBJ whole genome shotgun (WGS) entry which is preliminary data.</text>
</comment>
<dbReference type="InterPro" id="IPR053137">
    <property type="entry name" value="NLR-like"/>
</dbReference>
<dbReference type="EMBL" id="JBHSIT010000007">
    <property type="protein sequence ID" value="MFC4910270.1"/>
    <property type="molecule type" value="Genomic_DNA"/>
</dbReference>
<accession>A0ABV9U4J5</accession>
<dbReference type="SUPFAM" id="SSF48452">
    <property type="entry name" value="TPR-like"/>
    <property type="match status" value="2"/>
</dbReference>
<evidence type="ECO:0000313" key="2">
    <source>
        <dbReference type="EMBL" id="MFC4910270.1"/>
    </source>
</evidence>
<keyword evidence="3" id="KW-1185">Reference proteome</keyword>
<dbReference type="RefSeq" id="WP_378258482.1">
    <property type="nucleotide sequence ID" value="NZ_JBHSIT010000007.1"/>
</dbReference>
<evidence type="ECO:0000259" key="1">
    <source>
        <dbReference type="Pfam" id="PF25000"/>
    </source>
</evidence>
<dbReference type="InterPro" id="IPR027417">
    <property type="entry name" value="P-loop_NTPase"/>
</dbReference>
<dbReference type="NCBIfam" id="NF040586">
    <property type="entry name" value="FxSxx_TPR"/>
    <property type="match status" value="1"/>
</dbReference>
<dbReference type="Gene3D" id="3.40.50.300">
    <property type="entry name" value="P-loop containing nucleotide triphosphate hydrolases"/>
    <property type="match status" value="1"/>
</dbReference>
<dbReference type="Gene3D" id="1.25.40.10">
    <property type="entry name" value="Tetratricopeptide repeat domain"/>
    <property type="match status" value="3"/>
</dbReference>
<organism evidence="2 3">
    <name type="scientific">Actinomadura gamaensis</name>
    <dbReference type="NCBI Taxonomy" id="1763541"/>
    <lineage>
        <taxon>Bacteria</taxon>
        <taxon>Bacillati</taxon>
        <taxon>Actinomycetota</taxon>
        <taxon>Actinomycetes</taxon>
        <taxon>Streptosporangiales</taxon>
        <taxon>Thermomonosporaceae</taxon>
        <taxon>Actinomadura</taxon>
    </lineage>
</organism>
<dbReference type="Pfam" id="PF13424">
    <property type="entry name" value="TPR_12"/>
    <property type="match status" value="3"/>
</dbReference>
<dbReference type="PANTHER" id="PTHR46082:SF6">
    <property type="entry name" value="AAA+ ATPASE DOMAIN-CONTAINING PROTEIN-RELATED"/>
    <property type="match status" value="1"/>
</dbReference>
<protein>
    <submittedName>
        <fullName evidence="2">FxSxx-COOH system tetratricopeptide repeat protein</fullName>
    </submittedName>
</protein>
<feature type="domain" description="DUF7779" evidence="1">
    <location>
        <begin position="269"/>
        <end position="358"/>
    </location>
</feature>
<dbReference type="PANTHER" id="PTHR46082">
    <property type="entry name" value="ATP/GTP-BINDING PROTEIN-RELATED"/>
    <property type="match status" value="1"/>
</dbReference>
<dbReference type="InterPro" id="IPR011990">
    <property type="entry name" value="TPR-like_helical_dom_sf"/>
</dbReference>
<proteinExistence type="predicted"/>